<dbReference type="InterPro" id="IPR036736">
    <property type="entry name" value="ACP-like_sf"/>
</dbReference>
<dbReference type="InterPro" id="IPR009081">
    <property type="entry name" value="PP-bd_ACP"/>
</dbReference>
<proteinExistence type="predicted"/>
<name>A0A9D5Q530_9BACT</name>
<organism evidence="2 3">
    <name type="scientific">candidate division KSB3 bacterium</name>
    <dbReference type="NCBI Taxonomy" id="2044937"/>
    <lineage>
        <taxon>Bacteria</taxon>
        <taxon>candidate division KSB3</taxon>
    </lineage>
</organism>
<sequence length="123" mass="14096">MYQHGEDGGATMARVLTDQEKQHIYDEVRQFLAEELEIDLEEIQEDTNIIDDIGGDSLLYLELVEEFKQEFDVNVEVRVIGQYMLKKSITTVREAVDAIYEVIEKGDQIVQELEQGEQAVQGS</sequence>
<dbReference type="Proteomes" id="UP000649604">
    <property type="component" value="Unassembled WGS sequence"/>
</dbReference>
<evidence type="ECO:0000313" key="2">
    <source>
        <dbReference type="EMBL" id="MBD3323506.1"/>
    </source>
</evidence>
<evidence type="ECO:0000313" key="3">
    <source>
        <dbReference type="Proteomes" id="UP000649604"/>
    </source>
</evidence>
<dbReference type="Gene3D" id="1.10.1200.10">
    <property type="entry name" value="ACP-like"/>
    <property type="match status" value="1"/>
</dbReference>
<evidence type="ECO:0000259" key="1">
    <source>
        <dbReference type="PROSITE" id="PS50075"/>
    </source>
</evidence>
<dbReference type="PROSITE" id="PS50075">
    <property type="entry name" value="CARRIER"/>
    <property type="match status" value="1"/>
</dbReference>
<comment type="caution">
    <text evidence="2">The sequence shown here is derived from an EMBL/GenBank/DDBJ whole genome shotgun (WGS) entry which is preliminary data.</text>
</comment>
<accession>A0A9D5Q530</accession>
<reference evidence="2" key="1">
    <citation type="submission" date="2019-11" db="EMBL/GenBank/DDBJ databases">
        <title>Microbial mats filling the niche in hypersaline microbial mats.</title>
        <authorList>
            <person name="Wong H.L."/>
            <person name="Macleod F.I."/>
            <person name="White R.A. III"/>
            <person name="Burns B.P."/>
        </authorList>
    </citation>
    <scope>NUCLEOTIDE SEQUENCE</scope>
    <source>
        <strain evidence="2">Rbin_158</strain>
    </source>
</reference>
<dbReference type="Pfam" id="PF00550">
    <property type="entry name" value="PP-binding"/>
    <property type="match status" value="1"/>
</dbReference>
<feature type="domain" description="Carrier" evidence="1">
    <location>
        <begin position="22"/>
        <end position="103"/>
    </location>
</feature>
<protein>
    <recommendedName>
        <fullName evidence="1">Carrier domain-containing protein</fullName>
    </recommendedName>
</protein>
<dbReference type="AlphaFoldDB" id="A0A9D5Q530"/>
<dbReference type="EMBL" id="WJJP01000087">
    <property type="protein sequence ID" value="MBD3323506.1"/>
    <property type="molecule type" value="Genomic_DNA"/>
</dbReference>
<gene>
    <name evidence="2" type="ORF">GF339_02915</name>
</gene>
<dbReference type="SUPFAM" id="SSF47336">
    <property type="entry name" value="ACP-like"/>
    <property type="match status" value="1"/>
</dbReference>